<gene>
    <name evidence="1" type="ORF">SE17_01395</name>
</gene>
<reference evidence="1 2" key="1">
    <citation type="submission" date="2015-09" db="EMBL/GenBank/DDBJ databases">
        <title>Draft genome sequence of Kouleothrix aurantiaca JCM 19913.</title>
        <authorList>
            <person name="Hemp J."/>
        </authorList>
    </citation>
    <scope>NUCLEOTIDE SEQUENCE [LARGE SCALE GENOMIC DNA]</scope>
    <source>
        <strain evidence="1 2">COM-B</strain>
    </source>
</reference>
<dbReference type="AlphaFoldDB" id="A0A0P9DMY8"/>
<accession>A0A0P9DMY8</accession>
<organism evidence="1 2">
    <name type="scientific">Kouleothrix aurantiaca</name>
    <dbReference type="NCBI Taxonomy" id="186479"/>
    <lineage>
        <taxon>Bacteria</taxon>
        <taxon>Bacillati</taxon>
        <taxon>Chloroflexota</taxon>
        <taxon>Chloroflexia</taxon>
        <taxon>Chloroflexales</taxon>
        <taxon>Roseiflexineae</taxon>
        <taxon>Roseiflexaceae</taxon>
        <taxon>Kouleothrix</taxon>
    </lineage>
</organism>
<sequence length="70" mass="7809">MDGLEQTYGDRLRFVRVDFNSSDGQALAQRYSVRAHPTIVVIDRTGVARTTVFGVPKREELEQAIGTVLT</sequence>
<dbReference type="InterPro" id="IPR036249">
    <property type="entry name" value="Thioredoxin-like_sf"/>
</dbReference>
<evidence type="ECO:0000313" key="1">
    <source>
        <dbReference type="EMBL" id="KPV54808.1"/>
    </source>
</evidence>
<dbReference type="Gene3D" id="3.40.30.10">
    <property type="entry name" value="Glutaredoxin"/>
    <property type="match status" value="1"/>
</dbReference>
<name>A0A0P9DMY8_9CHLR</name>
<evidence type="ECO:0008006" key="3">
    <source>
        <dbReference type="Google" id="ProtNLM"/>
    </source>
</evidence>
<dbReference type="EMBL" id="LJCR01000014">
    <property type="protein sequence ID" value="KPV54808.1"/>
    <property type="molecule type" value="Genomic_DNA"/>
</dbReference>
<protein>
    <recommendedName>
        <fullName evidence="3">Thioredoxin domain-containing protein</fullName>
    </recommendedName>
</protein>
<comment type="caution">
    <text evidence="1">The sequence shown here is derived from an EMBL/GenBank/DDBJ whole genome shotgun (WGS) entry which is preliminary data.</text>
</comment>
<proteinExistence type="predicted"/>
<evidence type="ECO:0000313" key="2">
    <source>
        <dbReference type="Proteomes" id="UP000050509"/>
    </source>
</evidence>
<dbReference type="Proteomes" id="UP000050509">
    <property type="component" value="Unassembled WGS sequence"/>
</dbReference>
<dbReference type="SUPFAM" id="SSF52833">
    <property type="entry name" value="Thioredoxin-like"/>
    <property type="match status" value="1"/>
</dbReference>
<dbReference type="CDD" id="cd02947">
    <property type="entry name" value="TRX_family"/>
    <property type="match status" value="1"/>
</dbReference>
<keyword evidence="2" id="KW-1185">Reference proteome</keyword>